<keyword evidence="3" id="KW-0812">Transmembrane</keyword>
<dbReference type="InterPro" id="IPR045584">
    <property type="entry name" value="Pilin-like"/>
</dbReference>
<dbReference type="PROSITE" id="PS00409">
    <property type="entry name" value="PROKAR_NTER_METHYL"/>
    <property type="match status" value="1"/>
</dbReference>
<evidence type="ECO:0000313" key="4">
    <source>
        <dbReference type="EMBL" id="HIV08488.1"/>
    </source>
</evidence>
<evidence type="ECO:0000256" key="1">
    <source>
        <dbReference type="ARBA" id="ARBA00022481"/>
    </source>
</evidence>
<dbReference type="GO" id="GO:0015627">
    <property type="term" value="C:type II protein secretion system complex"/>
    <property type="evidence" value="ECO:0007669"/>
    <property type="project" value="InterPro"/>
</dbReference>
<evidence type="ECO:0000313" key="5">
    <source>
        <dbReference type="Proteomes" id="UP000886845"/>
    </source>
</evidence>
<dbReference type="Pfam" id="PF07963">
    <property type="entry name" value="N_methyl"/>
    <property type="match status" value="1"/>
</dbReference>
<reference evidence="4" key="2">
    <citation type="journal article" date="2021" name="PeerJ">
        <title>Extensive microbial diversity within the chicken gut microbiome revealed by metagenomics and culture.</title>
        <authorList>
            <person name="Gilroy R."/>
            <person name="Ravi A."/>
            <person name="Getino M."/>
            <person name="Pursley I."/>
            <person name="Horton D.L."/>
            <person name="Alikhan N.F."/>
            <person name="Baker D."/>
            <person name="Gharbi K."/>
            <person name="Hall N."/>
            <person name="Watson M."/>
            <person name="Adriaenssens E.M."/>
            <person name="Foster-Nyarko E."/>
            <person name="Jarju S."/>
            <person name="Secka A."/>
            <person name="Antonio M."/>
            <person name="Oren A."/>
            <person name="Chaudhuri R.R."/>
            <person name="La Ragione R."/>
            <person name="Hildebrand F."/>
            <person name="Pallen M.J."/>
        </authorList>
    </citation>
    <scope>NUCLEOTIDE SEQUENCE</scope>
    <source>
        <strain evidence="4">35461</strain>
    </source>
</reference>
<feature type="transmembrane region" description="Helical" evidence="3">
    <location>
        <begin position="12"/>
        <end position="35"/>
    </location>
</feature>
<dbReference type="InterPro" id="IPR000983">
    <property type="entry name" value="Bac_GSPG_pilin"/>
</dbReference>
<dbReference type="SUPFAM" id="SSF54523">
    <property type="entry name" value="Pili subunits"/>
    <property type="match status" value="1"/>
</dbReference>
<protein>
    <submittedName>
        <fullName evidence="4">Prepilin-type N-terminal cleavage/methylation domain-containing protein</fullName>
    </submittedName>
</protein>
<proteinExistence type="predicted"/>
<dbReference type="Gene3D" id="3.30.700.10">
    <property type="entry name" value="Glycoprotein, Type 4 Pilin"/>
    <property type="match status" value="1"/>
</dbReference>
<dbReference type="GO" id="GO:0015628">
    <property type="term" value="P:protein secretion by the type II secretion system"/>
    <property type="evidence" value="ECO:0007669"/>
    <property type="project" value="InterPro"/>
</dbReference>
<name>A0A9D1T2P7_9BACT</name>
<evidence type="ECO:0000256" key="2">
    <source>
        <dbReference type="SAM" id="MobiDB-lite"/>
    </source>
</evidence>
<dbReference type="InterPro" id="IPR012902">
    <property type="entry name" value="N_methyl_site"/>
</dbReference>
<gene>
    <name evidence="4" type="ORF">IAC79_00025</name>
</gene>
<evidence type="ECO:0000256" key="3">
    <source>
        <dbReference type="SAM" id="Phobius"/>
    </source>
</evidence>
<dbReference type="AlphaFoldDB" id="A0A9D1T2P7"/>
<reference evidence="4" key="1">
    <citation type="submission" date="2020-10" db="EMBL/GenBank/DDBJ databases">
        <authorList>
            <person name="Gilroy R."/>
        </authorList>
    </citation>
    <scope>NUCLEOTIDE SEQUENCE</scope>
    <source>
        <strain evidence="4">35461</strain>
    </source>
</reference>
<comment type="caution">
    <text evidence="4">The sequence shown here is derived from an EMBL/GenBank/DDBJ whole genome shotgun (WGS) entry which is preliminary data.</text>
</comment>
<dbReference type="Proteomes" id="UP000886845">
    <property type="component" value="Unassembled WGS sequence"/>
</dbReference>
<accession>A0A9D1T2P7</accession>
<keyword evidence="3" id="KW-0472">Membrane</keyword>
<dbReference type="EMBL" id="DVOR01000001">
    <property type="protein sequence ID" value="HIV08488.1"/>
    <property type="molecule type" value="Genomic_DNA"/>
</dbReference>
<dbReference type="PRINTS" id="PR00813">
    <property type="entry name" value="BCTERIALGSPG"/>
</dbReference>
<sequence length="252" mass="27175">MARTRLCGKGGFTLIEILAVVVIMAILAGGVFMMMGAGDSKSKIAETNAQIQALSSLLEEYKNQYGEYPLVTNVDDQGYAALNFTFKVEDGGSCNECGNQPSSDKIAFGLASRFIPTATTIYQKCANTNMESHYKRCYSDPSGQDSEAWERELGASGADWQDIMGREAGDSNLDQINRSWRRLEKEGLLYSGVSACPYCNTRTYSAGASNDAWDRGLKYNTATKAIVSAGPDGKFGTDDDISGSGTGTEDED</sequence>
<dbReference type="NCBIfam" id="TIGR02532">
    <property type="entry name" value="IV_pilin_GFxxxE"/>
    <property type="match status" value="1"/>
</dbReference>
<feature type="region of interest" description="Disordered" evidence="2">
    <location>
        <begin position="228"/>
        <end position="252"/>
    </location>
</feature>
<keyword evidence="3" id="KW-1133">Transmembrane helix</keyword>
<organism evidence="4 5">
    <name type="scientific">Candidatus Spyradenecus faecavium</name>
    <dbReference type="NCBI Taxonomy" id="2840947"/>
    <lineage>
        <taxon>Bacteria</taxon>
        <taxon>Pseudomonadati</taxon>
        <taxon>Lentisphaerota</taxon>
        <taxon>Lentisphaeria</taxon>
        <taxon>Lentisphaerales</taxon>
        <taxon>Lentisphaeraceae</taxon>
        <taxon>Lentisphaeraceae incertae sedis</taxon>
        <taxon>Candidatus Spyradenecus</taxon>
    </lineage>
</organism>
<keyword evidence="1" id="KW-0488">Methylation</keyword>